<comment type="caution">
    <text evidence="2">The sequence shown here is derived from an EMBL/GenBank/DDBJ whole genome shotgun (WGS) entry which is preliminary data.</text>
</comment>
<evidence type="ECO:0000256" key="1">
    <source>
        <dbReference type="SAM" id="MobiDB-lite"/>
    </source>
</evidence>
<keyword evidence="3" id="KW-1185">Reference proteome</keyword>
<proteinExistence type="predicted"/>
<reference evidence="2" key="1">
    <citation type="submission" date="2021-07" db="EMBL/GenBank/DDBJ databases">
        <title>Shinella sp. nov., a novel member of the genus Shinella from water.</title>
        <authorList>
            <person name="Deng Y."/>
        </authorList>
    </citation>
    <scope>NUCLEOTIDE SEQUENCE</scope>
    <source>
        <strain evidence="2">CPCC 100929</strain>
    </source>
</reference>
<feature type="compositionally biased region" description="Polar residues" evidence="1">
    <location>
        <begin position="51"/>
        <end position="68"/>
    </location>
</feature>
<name>A0ABT1RIB8_9HYPH</name>
<feature type="region of interest" description="Disordered" evidence="1">
    <location>
        <begin position="41"/>
        <end position="68"/>
    </location>
</feature>
<dbReference type="EMBL" id="WHSB02000027">
    <property type="protein sequence ID" value="MCQ4634921.1"/>
    <property type="molecule type" value="Genomic_DNA"/>
</dbReference>
<sequence length="68" mass="7613">MDKFEAHMKANPKAERDADTIREAFELVEQLRNAGFGSGEYDLAPSFGGKPSTSQRQGSTELRMTYSR</sequence>
<dbReference type="RefSeq" id="WP_112974504.1">
    <property type="nucleotide sequence ID" value="NZ_WHSB02000027.1"/>
</dbReference>
<evidence type="ECO:0000313" key="2">
    <source>
        <dbReference type="EMBL" id="MCQ4634921.1"/>
    </source>
</evidence>
<organism evidence="2 3">
    <name type="scientific">Shinella lacus</name>
    <dbReference type="NCBI Taxonomy" id="2654216"/>
    <lineage>
        <taxon>Bacteria</taxon>
        <taxon>Pseudomonadati</taxon>
        <taxon>Pseudomonadota</taxon>
        <taxon>Alphaproteobacteria</taxon>
        <taxon>Hyphomicrobiales</taxon>
        <taxon>Rhizobiaceae</taxon>
        <taxon>Shinella</taxon>
    </lineage>
</organism>
<accession>A0ABT1RIB8</accession>
<protein>
    <submittedName>
        <fullName evidence="2">Uncharacterized protein</fullName>
    </submittedName>
</protein>
<evidence type="ECO:0000313" key="3">
    <source>
        <dbReference type="Proteomes" id="UP000996601"/>
    </source>
</evidence>
<dbReference type="Proteomes" id="UP000996601">
    <property type="component" value="Unassembled WGS sequence"/>
</dbReference>
<gene>
    <name evidence="2" type="ORF">GB927_033185</name>
</gene>